<keyword evidence="3" id="KW-1185">Reference proteome</keyword>
<dbReference type="Pfam" id="PF15919">
    <property type="entry name" value="HicB_lk_antitox"/>
    <property type="match status" value="1"/>
</dbReference>
<dbReference type="RefSeq" id="WP_004076909.1">
    <property type="nucleotide sequence ID" value="NZ_CM001436.1"/>
</dbReference>
<evidence type="ECO:0000313" key="2">
    <source>
        <dbReference type="EMBL" id="EHQ35178.1"/>
    </source>
</evidence>
<dbReference type="AlphaFoldDB" id="H1YZX1"/>
<dbReference type="PANTHER" id="PTHR34504">
    <property type="entry name" value="ANTITOXIN HICB"/>
    <property type="match status" value="1"/>
</dbReference>
<dbReference type="OrthoDB" id="133743at2157"/>
<organism evidence="2 3">
    <name type="scientific">Methanoplanus limicola DSM 2279</name>
    <dbReference type="NCBI Taxonomy" id="937775"/>
    <lineage>
        <taxon>Archaea</taxon>
        <taxon>Methanobacteriati</taxon>
        <taxon>Methanobacteriota</taxon>
        <taxon>Stenosarchaea group</taxon>
        <taxon>Methanomicrobia</taxon>
        <taxon>Methanomicrobiales</taxon>
        <taxon>Methanomicrobiaceae</taxon>
        <taxon>Methanoplanus</taxon>
    </lineage>
</organism>
<gene>
    <name evidence="2" type="ORF">Metlim_1064</name>
</gene>
<dbReference type="SUPFAM" id="SSF143100">
    <property type="entry name" value="TTHA1013/TTHA0281-like"/>
    <property type="match status" value="1"/>
</dbReference>
<dbReference type="PANTHER" id="PTHR34504:SF2">
    <property type="entry name" value="UPF0150 PROTEIN SSL0259"/>
    <property type="match status" value="1"/>
</dbReference>
<sequence>MTQYSVIIEKDEDGYFAHVPAIQGCYAQGDTYEEVLINIEDAIILHLEDIIKSGQEIPKIHHISLTTVEIPG</sequence>
<dbReference type="InterPro" id="IPR031807">
    <property type="entry name" value="HicB-like"/>
</dbReference>
<protein>
    <submittedName>
        <fullName evidence="2">Uncharacterized protein family UPF0150</fullName>
    </submittedName>
</protein>
<accession>H1YZX1</accession>
<dbReference type="Gene3D" id="3.30.160.250">
    <property type="match status" value="1"/>
</dbReference>
<dbReference type="HOGENOM" id="CLU_114047_2_2_2"/>
<dbReference type="EMBL" id="CM001436">
    <property type="protein sequence ID" value="EHQ35178.1"/>
    <property type="molecule type" value="Genomic_DNA"/>
</dbReference>
<dbReference type="STRING" id="937775.Metlim_1064"/>
<name>H1YZX1_9EURY</name>
<reference evidence="2 3" key="1">
    <citation type="submission" date="2011-10" db="EMBL/GenBank/DDBJ databases">
        <title>The Improved High-Quality Draft genome of Methanoplanus limicola DSM 2279.</title>
        <authorList>
            <consortium name="US DOE Joint Genome Institute (JGI-PGF)"/>
            <person name="Lucas S."/>
            <person name="Copeland A."/>
            <person name="Lapidus A."/>
            <person name="Glavina del Rio T."/>
            <person name="Dalin E."/>
            <person name="Tice H."/>
            <person name="Bruce D."/>
            <person name="Goodwin L."/>
            <person name="Pitluck S."/>
            <person name="Peters L."/>
            <person name="Mikhailova N."/>
            <person name="Lu M."/>
            <person name="Kyrpides N."/>
            <person name="Mavromatis K."/>
            <person name="Ivanova N."/>
            <person name="Markowitz V."/>
            <person name="Cheng J.-F."/>
            <person name="Hugenholtz P."/>
            <person name="Woyke T."/>
            <person name="Wu D."/>
            <person name="Wirth R."/>
            <person name="Brambilla E.-M."/>
            <person name="Klenk H.-P."/>
            <person name="Eisen J.A."/>
        </authorList>
    </citation>
    <scope>NUCLEOTIDE SEQUENCE [LARGE SCALE GENOMIC DNA]</scope>
    <source>
        <strain evidence="2 3">DSM 2279</strain>
    </source>
</reference>
<dbReference type="InterPro" id="IPR035069">
    <property type="entry name" value="TTHA1013/TTHA0281-like"/>
</dbReference>
<proteinExistence type="predicted"/>
<evidence type="ECO:0000313" key="3">
    <source>
        <dbReference type="Proteomes" id="UP000005741"/>
    </source>
</evidence>
<dbReference type="InParanoid" id="H1YZX1"/>
<dbReference type="Proteomes" id="UP000005741">
    <property type="component" value="Chromosome"/>
</dbReference>
<feature type="domain" description="HicB-like antitoxin of toxin-antitoxin system" evidence="1">
    <location>
        <begin position="4"/>
        <end position="64"/>
    </location>
</feature>
<dbReference type="InterPro" id="IPR051404">
    <property type="entry name" value="TA_system_antitoxin"/>
</dbReference>
<evidence type="ECO:0000259" key="1">
    <source>
        <dbReference type="Pfam" id="PF15919"/>
    </source>
</evidence>